<dbReference type="InterPro" id="IPR036388">
    <property type="entry name" value="WH-like_DNA-bd_sf"/>
</dbReference>
<keyword evidence="3" id="KW-0238">DNA-binding</keyword>
<gene>
    <name evidence="5" type="ORF">NDI86_05195</name>
</gene>
<organism evidence="5 6">
    <name type="scientific">Haloarcula onubensis</name>
    <dbReference type="NCBI Taxonomy" id="2950539"/>
    <lineage>
        <taxon>Archaea</taxon>
        <taxon>Methanobacteriati</taxon>
        <taxon>Methanobacteriota</taxon>
        <taxon>Stenosarchaea group</taxon>
        <taxon>Halobacteria</taxon>
        <taxon>Halobacteriales</taxon>
        <taxon>Haloarculaceae</taxon>
        <taxon>Haloarcula</taxon>
    </lineage>
</organism>
<dbReference type="EMBL" id="JAMQOS010000001">
    <property type="protein sequence ID" value="MDS0281511.1"/>
    <property type="molecule type" value="Genomic_DNA"/>
</dbReference>
<evidence type="ECO:0000256" key="4">
    <source>
        <dbReference type="ARBA" id="ARBA00023163"/>
    </source>
</evidence>
<accession>A0ABU2FMU7</accession>
<evidence type="ECO:0000313" key="6">
    <source>
        <dbReference type="Proteomes" id="UP001268864"/>
    </source>
</evidence>
<keyword evidence="4" id="KW-0804">Transcription</keyword>
<comment type="caution">
    <text evidence="5">The sequence shown here is derived from an EMBL/GenBank/DDBJ whole genome shotgun (WGS) entry which is preliminary data.</text>
</comment>
<keyword evidence="6" id="KW-1185">Reference proteome</keyword>
<evidence type="ECO:0000313" key="5">
    <source>
        <dbReference type="EMBL" id="MDS0281511.1"/>
    </source>
</evidence>
<evidence type="ECO:0000256" key="3">
    <source>
        <dbReference type="ARBA" id="ARBA00023125"/>
    </source>
</evidence>
<dbReference type="Gene3D" id="1.10.10.10">
    <property type="entry name" value="Winged helix-like DNA-binding domain superfamily/Winged helix DNA-binding domain"/>
    <property type="match status" value="1"/>
</dbReference>
<dbReference type="InterPro" id="IPR036390">
    <property type="entry name" value="WH_DNA-bd_sf"/>
</dbReference>
<dbReference type="RefSeq" id="WP_310899346.1">
    <property type="nucleotide sequence ID" value="NZ_JAMQOS010000001.1"/>
</dbReference>
<evidence type="ECO:0000256" key="2">
    <source>
        <dbReference type="ARBA" id="ARBA00023015"/>
    </source>
</evidence>
<comment type="similarity">
    <text evidence="1">Belongs to the BlaI transcriptional regulatory family.</text>
</comment>
<evidence type="ECO:0000256" key="1">
    <source>
        <dbReference type="ARBA" id="ARBA00011046"/>
    </source>
</evidence>
<sequence>MPQSQIEEDILDYLSSDGPANKRFIRRALAQQWEVRISYSMVEPLLEKLCKEGVLSTERSGSMVRYDVSFEWKRDSSTGKGSVNA</sequence>
<protein>
    <submittedName>
        <fullName evidence="5">BlaI/MecI/CopY family transcriptional regulator</fullName>
    </submittedName>
</protein>
<keyword evidence="2" id="KW-0805">Transcription regulation</keyword>
<dbReference type="InterPro" id="IPR005650">
    <property type="entry name" value="BlaI_family"/>
</dbReference>
<dbReference type="Pfam" id="PF03965">
    <property type="entry name" value="Penicillinase_R"/>
    <property type="match status" value="1"/>
</dbReference>
<dbReference type="SUPFAM" id="SSF46785">
    <property type="entry name" value="Winged helix' DNA-binding domain"/>
    <property type="match status" value="1"/>
</dbReference>
<reference evidence="5 6" key="1">
    <citation type="submission" date="2022-06" db="EMBL/GenBank/DDBJ databases">
        <title>Halomicroarcula sp. a new haloarchaeum isolate from saline soil.</title>
        <authorList>
            <person name="Strakova D."/>
            <person name="Galisteo C."/>
            <person name="Sanchez-Porro C."/>
            <person name="Ventosa A."/>
        </authorList>
    </citation>
    <scope>NUCLEOTIDE SEQUENCE [LARGE SCALE GENOMIC DNA]</scope>
    <source>
        <strain evidence="5 6">S3CR25-11</strain>
    </source>
</reference>
<proteinExistence type="inferred from homology"/>
<name>A0ABU2FMU7_9EURY</name>
<dbReference type="Proteomes" id="UP001268864">
    <property type="component" value="Unassembled WGS sequence"/>
</dbReference>